<dbReference type="KEGG" id="ril:CRIB_387"/>
<protein>
    <recommendedName>
        <fullName evidence="8 9">Dephospho-CoA kinase</fullName>
        <ecNumber evidence="8 9">2.7.1.24</ecNumber>
    </recommendedName>
    <alternativeName>
        <fullName evidence="8">Dephosphocoenzyme A kinase</fullName>
    </alternativeName>
</protein>
<dbReference type="GO" id="GO:0015937">
    <property type="term" value="P:coenzyme A biosynthetic process"/>
    <property type="evidence" value="ECO:0007669"/>
    <property type="project" value="UniProtKB-UniRule"/>
</dbReference>
<dbReference type="UniPathway" id="UPA00241">
    <property type="reaction ID" value="UER00356"/>
</dbReference>
<evidence type="ECO:0000313" key="11">
    <source>
        <dbReference type="Proteomes" id="UP000245622"/>
    </source>
</evidence>
<dbReference type="PROSITE" id="PS51219">
    <property type="entry name" value="DPCK"/>
    <property type="match status" value="1"/>
</dbReference>
<dbReference type="EC" id="2.7.1.24" evidence="8 9"/>
<dbReference type="Pfam" id="PF01121">
    <property type="entry name" value="CoaE"/>
    <property type="match status" value="1"/>
</dbReference>
<keyword evidence="11" id="KW-1185">Reference proteome</keyword>
<feature type="binding site" evidence="8">
    <location>
        <begin position="11"/>
        <end position="16"/>
    </location>
    <ligand>
        <name>ATP</name>
        <dbReference type="ChEBI" id="CHEBI:30616"/>
    </ligand>
</feature>
<evidence type="ECO:0000256" key="9">
    <source>
        <dbReference type="NCBIfam" id="TIGR00152"/>
    </source>
</evidence>
<accession>A0A1V1HZ01</accession>
<organism evidence="10 11">
    <name type="scientific">Romboutsia ilealis</name>
    <dbReference type="NCBI Taxonomy" id="1115758"/>
    <lineage>
        <taxon>Bacteria</taxon>
        <taxon>Bacillati</taxon>
        <taxon>Bacillota</taxon>
        <taxon>Clostridia</taxon>
        <taxon>Peptostreptococcales</taxon>
        <taxon>Peptostreptococcaceae</taxon>
        <taxon>Romboutsia</taxon>
    </lineage>
</organism>
<evidence type="ECO:0000256" key="5">
    <source>
        <dbReference type="ARBA" id="ARBA00022777"/>
    </source>
</evidence>
<dbReference type="PANTHER" id="PTHR10695">
    <property type="entry name" value="DEPHOSPHO-COA KINASE-RELATED"/>
    <property type="match status" value="1"/>
</dbReference>
<dbReference type="GeneID" id="82204573"/>
<name>A0A1V1HZ01_9FIRM</name>
<reference evidence="10 11" key="1">
    <citation type="submission" date="2014-04" db="EMBL/GenBank/DDBJ databases">
        <authorList>
            <person name="Hornung B.V."/>
        </authorList>
    </citation>
    <scope>NUCLEOTIDE SEQUENCE [LARGE SCALE GENOMIC DNA]</scope>
    <source>
        <strain evidence="10 11">CRIB</strain>
    </source>
</reference>
<dbReference type="HAMAP" id="MF_00376">
    <property type="entry name" value="Dephospho_CoA_kinase"/>
    <property type="match status" value="1"/>
</dbReference>
<keyword evidence="5 8" id="KW-0418">Kinase</keyword>
<comment type="similarity">
    <text evidence="1 8">Belongs to the CoaE family.</text>
</comment>
<evidence type="ECO:0000256" key="1">
    <source>
        <dbReference type="ARBA" id="ARBA00009018"/>
    </source>
</evidence>
<dbReference type="GO" id="GO:0005737">
    <property type="term" value="C:cytoplasm"/>
    <property type="evidence" value="ECO:0007669"/>
    <property type="project" value="UniProtKB-SubCell"/>
</dbReference>
<comment type="catalytic activity">
    <reaction evidence="8">
        <text>3'-dephospho-CoA + ATP = ADP + CoA + H(+)</text>
        <dbReference type="Rhea" id="RHEA:18245"/>
        <dbReference type="ChEBI" id="CHEBI:15378"/>
        <dbReference type="ChEBI" id="CHEBI:30616"/>
        <dbReference type="ChEBI" id="CHEBI:57287"/>
        <dbReference type="ChEBI" id="CHEBI:57328"/>
        <dbReference type="ChEBI" id="CHEBI:456216"/>
        <dbReference type="EC" id="2.7.1.24"/>
    </reaction>
</comment>
<dbReference type="SUPFAM" id="SSF52540">
    <property type="entry name" value="P-loop containing nucleoside triphosphate hydrolases"/>
    <property type="match status" value="1"/>
</dbReference>
<dbReference type="NCBIfam" id="TIGR00152">
    <property type="entry name" value="dephospho-CoA kinase"/>
    <property type="match status" value="1"/>
</dbReference>
<evidence type="ECO:0000256" key="2">
    <source>
        <dbReference type="ARBA" id="ARBA00022490"/>
    </source>
</evidence>
<dbReference type="EMBL" id="LN555523">
    <property type="protein sequence ID" value="CED93143.1"/>
    <property type="molecule type" value="Genomic_DNA"/>
</dbReference>
<comment type="function">
    <text evidence="8">Catalyzes the phosphorylation of the 3'-hydroxyl group of dephosphocoenzyme A to form coenzyme A.</text>
</comment>
<dbReference type="PANTHER" id="PTHR10695:SF46">
    <property type="entry name" value="BIFUNCTIONAL COENZYME A SYNTHASE-RELATED"/>
    <property type="match status" value="1"/>
</dbReference>
<dbReference type="InterPro" id="IPR027417">
    <property type="entry name" value="P-loop_NTPase"/>
</dbReference>
<proteinExistence type="inferred from homology"/>
<keyword evidence="4 8" id="KW-0547">Nucleotide-binding</keyword>
<dbReference type="GO" id="GO:0005524">
    <property type="term" value="F:ATP binding"/>
    <property type="evidence" value="ECO:0007669"/>
    <property type="project" value="UniProtKB-UniRule"/>
</dbReference>
<dbReference type="FunFam" id="3.40.50.300:FF:000991">
    <property type="entry name" value="Dephospho-CoA kinase"/>
    <property type="match status" value="1"/>
</dbReference>
<evidence type="ECO:0000256" key="7">
    <source>
        <dbReference type="ARBA" id="ARBA00022993"/>
    </source>
</evidence>
<dbReference type="Proteomes" id="UP000245622">
    <property type="component" value="Chromosome 1"/>
</dbReference>
<evidence type="ECO:0000256" key="6">
    <source>
        <dbReference type="ARBA" id="ARBA00022840"/>
    </source>
</evidence>
<keyword evidence="6 8" id="KW-0067">ATP-binding</keyword>
<comment type="subcellular location">
    <subcellularLocation>
        <location evidence="8">Cytoplasm</location>
    </subcellularLocation>
</comment>
<dbReference type="GO" id="GO:0004140">
    <property type="term" value="F:dephospho-CoA kinase activity"/>
    <property type="evidence" value="ECO:0007669"/>
    <property type="project" value="UniProtKB-UniRule"/>
</dbReference>
<keyword evidence="2 8" id="KW-0963">Cytoplasm</keyword>
<dbReference type="RefSeq" id="WP_180702890.1">
    <property type="nucleotide sequence ID" value="NZ_LN555523.1"/>
</dbReference>
<keyword evidence="3 8" id="KW-0808">Transferase</keyword>
<sequence>MIILGLTGSIGCGKSSLSNILKDNNINIIDADLISRKIFEDKKLLALVFEHFGDSIKNKDGSLNRKALGNIVFNDDDNKLVELNNLTHPKIKEKVLKEIEKVKLYNKDIVVIDAPLLIEGGYLEIVDKVVVITCNEDIQIKRIQQRDNCSKEEALSRISSQMSQKDKVKYADYVLDNSGDLKELKEKTHEFLLYMKENWCG</sequence>
<evidence type="ECO:0000256" key="4">
    <source>
        <dbReference type="ARBA" id="ARBA00022741"/>
    </source>
</evidence>
<dbReference type="InterPro" id="IPR001977">
    <property type="entry name" value="Depp_CoAkinase"/>
</dbReference>
<comment type="pathway">
    <text evidence="8">Cofactor biosynthesis; coenzyme A biosynthesis; CoA from (R)-pantothenate: step 5/5.</text>
</comment>
<keyword evidence="7 8" id="KW-0173">Coenzyme A biosynthesis</keyword>
<evidence type="ECO:0000256" key="8">
    <source>
        <dbReference type="HAMAP-Rule" id="MF_00376"/>
    </source>
</evidence>
<dbReference type="CDD" id="cd02022">
    <property type="entry name" value="DPCK"/>
    <property type="match status" value="1"/>
</dbReference>
<dbReference type="Gene3D" id="3.40.50.300">
    <property type="entry name" value="P-loop containing nucleotide triphosphate hydrolases"/>
    <property type="match status" value="1"/>
</dbReference>
<gene>
    <name evidence="8" type="primary">coaE</name>
    <name evidence="10" type="ORF">CRIB_387</name>
</gene>
<evidence type="ECO:0000313" key="10">
    <source>
        <dbReference type="EMBL" id="CED93143.1"/>
    </source>
</evidence>
<evidence type="ECO:0000256" key="3">
    <source>
        <dbReference type="ARBA" id="ARBA00022679"/>
    </source>
</evidence>
<dbReference type="AlphaFoldDB" id="A0A1V1HZ01"/>